<dbReference type="KEGG" id="sna:Snas_3389"/>
<proteinExistence type="predicted"/>
<evidence type="ECO:0000313" key="1">
    <source>
        <dbReference type="EMBL" id="ADD43053.1"/>
    </source>
</evidence>
<dbReference type="RefSeq" id="WP_013018624.1">
    <property type="nucleotide sequence ID" value="NC_013947.1"/>
</dbReference>
<dbReference type="EMBL" id="CP001778">
    <property type="protein sequence ID" value="ADD43053.1"/>
    <property type="molecule type" value="Genomic_DNA"/>
</dbReference>
<evidence type="ECO:0000313" key="2">
    <source>
        <dbReference type="Proteomes" id="UP000000844"/>
    </source>
</evidence>
<reference evidence="1 2" key="1">
    <citation type="journal article" date="2009" name="Stand. Genomic Sci.">
        <title>Complete genome sequence of Stackebrandtia nassauensis type strain (LLR-40K-21).</title>
        <authorList>
            <person name="Munk C."/>
            <person name="Lapidus A."/>
            <person name="Copeland A."/>
            <person name="Jando M."/>
            <person name="Mayilraj S."/>
            <person name="Glavina Del Rio T."/>
            <person name="Nolan M."/>
            <person name="Chen F."/>
            <person name="Lucas S."/>
            <person name="Tice H."/>
            <person name="Cheng J.F."/>
            <person name="Han C."/>
            <person name="Detter J.C."/>
            <person name="Bruce D."/>
            <person name="Goodwin L."/>
            <person name="Chain P."/>
            <person name="Pitluck S."/>
            <person name="Goker M."/>
            <person name="Ovchinikova G."/>
            <person name="Pati A."/>
            <person name="Ivanova N."/>
            <person name="Mavromatis K."/>
            <person name="Chen A."/>
            <person name="Palaniappan K."/>
            <person name="Land M."/>
            <person name="Hauser L."/>
            <person name="Chang Y.J."/>
            <person name="Jeffries C.D."/>
            <person name="Bristow J."/>
            <person name="Eisen J.A."/>
            <person name="Markowitz V."/>
            <person name="Hugenholtz P."/>
            <person name="Kyrpides N.C."/>
            <person name="Klenk H.P."/>
        </authorList>
    </citation>
    <scope>NUCLEOTIDE SEQUENCE [LARGE SCALE GENOMIC DNA]</scope>
    <source>
        <strain evidence="2">DSM 44728 / CIP 108903 / NRRL B-16338 / NBRC 102104 / LLR-40K-21</strain>
    </source>
</reference>
<keyword evidence="2" id="KW-1185">Reference proteome</keyword>
<dbReference type="Proteomes" id="UP000000844">
    <property type="component" value="Chromosome"/>
</dbReference>
<organism evidence="1 2">
    <name type="scientific">Stackebrandtia nassauensis (strain DSM 44728 / CIP 108903 / NRRL B-16338 / NBRC 102104 / LLR-40K-21)</name>
    <dbReference type="NCBI Taxonomy" id="446470"/>
    <lineage>
        <taxon>Bacteria</taxon>
        <taxon>Bacillati</taxon>
        <taxon>Actinomycetota</taxon>
        <taxon>Actinomycetes</taxon>
        <taxon>Glycomycetales</taxon>
        <taxon>Glycomycetaceae</taxon>
        <taxon>Stackebrandtia</taxon>
    </lineage>
</organism>
<dbReference type="OrthoDB" id="3864070at2"/>
<sequence length="394" mass="43438">MDDWIASVSKGWRTQPVHVPHAWHDPPLDPDRLFALTVRASLPFRAGFRFQAVTDVRFSTATGIISAPGDLLPDDSDANWEAYRRRLPDDITGPGFRITVTQPLWLDFPLWSRVRDLVRPLWESVGYPVLPVAAEINHGGGHRTGHPPLRDSGNAVLTFVLRGRLTTQVFESDAPDEPAAEKWDTSTGGVVYLPAGTRFADNHDADCVTLRLRIPADRRLASASVFDLVNNMIDSRRISDKVPYVDQDALRYDHGGLATVPGLADTGHAFRELVATSNLPRIMRILWTRRVSACGLEPAPAPRHEISLYREQLVRLREQPVRMPQADDSAMWAVNGHVFAVEGSAADHILDRLRGGEAVRVGALWGQAGPTGGITALLSKLHALRGIDLVKENG</sequence>
<dbReference type="AlphaFoldDB" id="D3PUP0"/>
<dbReference type="eggNOG" id="COG1917">
    <property type="taxonomic scope" value="Bacteria"/>
</dbReference>
<accession>D3PUP0</accession>
<gene>
    <name evidence="1" type="ordered locus">Snas_3389</name>
</gene>
<dbReference type="STRING" id="446470.Snas_3389"/>
<name>D3PUP0_STANL</name>
<dbReference type="HOGENOM" id="CLU_051161_0_0_11"/>
<protein>
    <submittedName>
        <fullName evidence="1">Uncharacterized protein</fullName>
    </submittedName>
</protein>